<dbReference type="Pfam" id="PF01951">
    <property type="entry name" value="Archease"/>
    <property type="match status" value="1"/>
</dbReference>
<dbReference type="Gene3D" id="3.55.10.10">
    <property type="entry name" value="Archease domain"/>
    <property type="match status" value="1"/>
</dbReference>
<keyword evidence="4" id="KW-0106">Calcium</keyword>
<keyword evidence="3" id="KW-0479">Metal-binding</keyword>
<organism evidence="6 7">
    <name type="scientific">Saccharopolyspora shandongensis</name>
    <dbReference type="NCBI Taxonomy" id="418495"/>
    <lineage>
        <taxon>Bacteria</taxon>
        <taxon>Bacillati</taxon>
        <taxon>Actinomycetota</taxon>
        <taxon>Actinomycetes</taxon>
        <taxon>Pseudonocardiales</taxon>
        <taxon>Pseudonocardiaceae</taxon>
        <taxon>Saccharopolyspora</taxon>
    </lineage>
</organism>
<accession>A0A1H2XWR8</accession>
<dbReference type="AlphaFoldDB" id="A0A1H2XWR8"/>
<name>A0A1H2XWR8_9PSEU</name>
<dbReference type="SUPFAM" id="SSF69819">
    <property type="entry name" value="MTH1598-like"/>
    <property type="match status" value="1"/>
</dbReference>
<keyword evidence="2" id="KW-0819">tRNA processing</keyword>
<feature type="domain" description="Archease" evidence="5">
    <location>
        <begin position="20"/>
        <end position="151"/>
    </location>
</feature>
<dbReference type="EMBL" id="FNOK01000006">
    <property type="protein sequence ID" value="SDW97316.1"/>
    <property type="molecule type" value="Genomic_DNA"/>
</dbReference>
<evidence type="ECO:0000313" key="6">
    <source>
        <dbReference type="EMBL" id="SDW97316.1"/>
    </source>
</evidence>
<dbReference type="STRING" id="418495.SAMN05216215_1006224"/>
<comment type="similarity">
    <text evidence="1">Belongs to the archease family.</text>
</comment>
<keyword evidence="7" id="KW-1185">Reference proteome</keyword>
<evidence type="ECO:0000256" key="4">
    <source>
        <dbReference type="ARBA" id="ARBA00022837"/>
    </source>
</evidence>
<dbReference type="Proteomes" id="UP000199529">
    <property type="component" value="Unassembled WGS sequence"/>
</dbReference>
<evidence type="ECO:0000256" key="3">
    <source>
        <dbReference type="ARBA" id="ARBA00022723"/>
    </source>
</evidence>
<proteinExistence type="inferred from homology"/>
<dbReference type="InterPro" id="IPR023572">
    <property type="entry name" value="Archease_dom"/>
</dbReference>
<dbReference type="OrthoDB" id="3827441at2"/>
<evidence type="ECO:0000256" key="2">
    <source>
        <dbReference type="ARBA" id="ARBA00022694"/>
    </source>
</evidence>
<reference evidence="7" key="1">
    <citation type="submission" date="2016-10" db="EMBL/GenBank/DDBJ databases">
        <authorList>
            <person name="Varghese N."/>
            <person name="Submissions S."/>
        </authorList>
    </citation>
    <scope>NUCLEOTIDE SEQUENCE [LARGE SCALE GENOMIC DNA]</scope>
    <source>
        <strain evidence="7">CGMCC 4.3530</strain>
    </source>
</reference>
<evidence type="ECO:0000313" key="7">
    <source>
        <dbReference type="Proteomes" id="UP000199529"/>
    </source>
</evidence>
<evidence type="ECO:0000259" key="5">
    <source>
        <dbReference type="Pfam" id="PF01951"/>
    </source>
</evidence>
<dbReference type="InterPro" id="IPR036820">
    <property type="entry name" value="Archease_dom_sf"/>
</dbReference>
<dbReference type="GO" id="GO:0046872">
    <property type="term" value="F:metal ion binding"/>
    <property type="evidence" value="ECO:0007669"/>
    <property type="project" value="UniProtKB-KW"/>
</dbReference>
<protein>
    <submittedName>
        <fullName evidence="6">SHS2 domain-containing protein</fullName>
    </submittedName>
</protein>
<dbReference type="GO" id="GO:0008033">
    <property type="term" value="P:tRNA processing"/>
    <property type="evidence" value="ECO:0007669"/>
    <property type="project" value="UniProtKB-KW"/>
</dbReference>
<gene>
    <name evidence="6" type="ORF">SAMN05216215_1006224</name>
</gene>
<evidence type="ECO:0000256" key="1">
    <source>
        <dbReference type="ARBA" id="ARBA00007963"/>
    </source>
</evidence>
<sequence length="151" mass="15690">MPPDRPARAAGRGEGVTGGFRFLPHTADIRFEAWGPTRDDCLTAAARALVSSFAEFPAGAPESTRTADLAGTDEQLLLSVLDEIIYLLDAEGVLPVDIGVAPTPTGIALELGVVAVARAEIVGATPKAVALHGLHIGHDDRGWRCAATVDV</sequence>